<dbReference type="Proteomes" id="UP000555407">
    <property type="component" value="Unassembled WGS sequence"/>
</dbReference>
<gene>
    <name evidence="1" type="ORF">BJY22_004375</name>
</gene>
<keyword evidence="2" id="KW-1185">Reference proteome</keyword>
<accession>A0A7X5VE43</accession>
<dbReference type="RefSeq" id="WP_272954832.1">
    <property type="nucleotide sequence ID" value="NZ_JAASRO010000001.1"/>
</dbReference>
<sequence length="41" mass="4662">MPDAPEDVQRMVHSLLLPQPMQYFTETVASAELAETFLKAR</sequence>
<evidence type="ECO:0000313" key="1">
    <source>
        <dbReference type="EMBL" id="NIK58658.1"/>
    </source>
</evidence>
<comment type="caution">
    <text evidence="1">The sequence shown here is derived from an EMBL/GenBank/DDBJ whole genome shotgun (WGS) entry which is preliminary data.</text>
</comment>
<organism evidence="1 2">
    <name type="scientific">Kribbella shirazensis</name>
    <dbReference type="NCBI Taxonomy" id="1105143"/>
    <lineage>
        <taxon>Bacteria</taxon>
        <taxon>Bacillati</taxon>
        <taxon>Actinomycetota</taxon>
        <taxon>Actinomycetes</taxon>
        <taxon>Propionibacteriales</taxon>
        <taxon>Kribbellaceae</taxon>
        <taxon>Kribbella</taxon>
    </lineage>
</organism>
<name>A0A7X5VE43_9ACTN</name>
<evidence type="ECO:0000313" key="2">
    <source>
        <dbReference type="Proteomes" id="UP000555407"/>
    </source>
</evidence>
<dbReference type="EMBL" id="JAASRO010000001">
    <property type="protein sequence ID" value="NIK58658.1"/>
    <property type="molecule type" value="Genomic_DNA"/>
</dbReference>
<reference evidence="1 2" key="1">
    <citation type="submission" date="2020-03" db="EMBL/GenBank/DDBJ databases">
        <title>Sequencing the genomes of 1000 actinobacteria strains.</title>
        <authorList>
            <person name="Klenk H.-P."/>
        </authorList>
    </citation>
    <scope>NUCLEOTIDE SEQUENCE [LARGE SCALE GENOMIC DNA]</scope>
    <source>
        <strain evidence="1 2">DSM 45490</strain>
    </source>
</reference>
<protein>
    <submittedName>
        <fullName evidence="1">Uncharacterized protein</fullName>
    </submittedName>
</protein>
<proteinExistence type="predicted"/>
<dbReference type="AlphaFoldDB" id="A0A7X5VE43"/>